<dbReference type="EMBL" id="ML987196">
    <property type="protein sequence ID" value="KAF2248495.1"/>
    <property type="molecule type" value="Genomic_DNA"/>
</dbReference>
<dbReference type="Proteomes" id="UP000800094">
    <property type="component" value="Unassembled WGS sequence"/>
</dbReference>
<gene>
    <name evidence="2" type="ORF">BU26DRAFT_336152</name>
</gene>
<protein>
    <submittedName>
        <fullName evidence="2">Uncharacterized protein</fullName>
    </submittedName>
</protein>
<dbReference type="AlphaFoldDB" id="A0A6A6ID37"/>
<name>A0A6A6ID37_9PLEO</name>
<accession>A0A6A6ID37</accession>
<sequence length="174" mass="18968">MLLLRCIAYTVVACIGAIFSRLTAPLFTRAVLHSSTFSSPTVSTSARTSSFVSSSISASTPPIPPFGRNLSCTAFIADLMFTSSSSSSTPPMFASRILWKTRFSTSSTEEYPSPSAAPLLTVHWQMSSRMFSKVAWIVRTRLLEMGTWPGSDGVVQALWGGGITTWKPRIMRDE</sequence>
<dbReference type="GeneID" id="54575581"/>
<reference evidence="2" key="1">
    <citation type="journal article" date="2020" name="Stud. Mycol.">
        <title>101 Dothideomycetes genomes: a test case for predicting lifestyles and emergence of pathogens.</title>
        <authorList>
            <person name="Haridas S."/>
            <person name="Albert R."/>
            <person name="Binder M."/>
            <person name="Bloem J."/>
            <person name="Labutti K."/>
            <person name="Salamov A."/>
            <person name="Andreopoulos B."/>
            <person name="Baker S."/>
            <person name="Barry K."/>
            <person name="Bills G."/>
            <person name="Bluhm B."/>
            <person name="Cannon C."/>
            <person name="Castanera R."/>
            <person name="Culley D."/>
            <person name="Daum C."/>
            <person name="Ezra D."/>
            <person name="Gonzalez J."/>
            <person name="Henrissat B."/>
            <person name="Kuo A."/>
            <person name="Liang C."/>
            <person name="Lipzen A."/>
            <person name="Lutzoni F."/>
            <person name="Magnuson J."/>
            <person name="Mondo S."/>
            <person name="Nolan M."/>
            <person name="Ohm R."/>
            <person name="Pangilinan J."/>
            <person name="Park H.-J."/>
            <person name="Ramirez L."/>
            <person name="Alfaro M."/>
            <person name="Sun H."/>
            <person name="Tritt A."/>
            <person name="Yoshinaga Y."/>
            <person name="Zwiers L.-H."/>
            <person name="Turgeon B."/>
            <person name="Goodwin S."/>
            <person name="Spatafora J."/>
            <person name="Crous P."/>
            <person name="Grigoriev I."/>
        </authorList>
    </citation>
    <scope>NUCLEOTIDE SEQUENCE</scope>
    <source>
        <strain evidence="2">CBS 122368</strain>
    </source>
</reference>
<proteinExistence type="predicted"/>
<feature type="transmembrane region" description="Helical" evidence="1">
    <location>
        <begin position="7"/>
        <end position="27"/>
    </location>
</feature>
<evidence type="ECO:0000313" key="2">
    <source>
        <dbReference type="EMBL" id="KAF2248495.1"/>
    </source>
</evidence>
<keyword evidence="1" id="KW-0472">Membrane</keyword>
<evidence type="ECO:0000313" key="3">
    <source>
        <dbReference type="Proteomes" id="UP000800094"/>
    </source>
</evidence>
<keyword evidence="3" id="KW-1185">Reference proteome</keyword>
<keyword evidence="1" id="KW-1133">Transmembrane helix</keyword>
<dbReference type="RefSeq" id="XP_033683499.1">
    <property type="nucleotide sequence ID" value="XM_033822251.1"/>
</dbReference>
<organism evidence="2 3">
    <name type="scientific">Trematosphaeria pertusa</name>
    <dbReference type="NCBI Taxonomy" id="390896"/>
    <lineage>
        <taxon>Eukaryota</taxon>
        <taxon>Fungi</taxon>
        <taxon>Dikarya</taxon>
        <taxon>Ascomycota</taxon>
        <taxon>Pezizomycotina</taxon>
        <taxon>Dothideomycetes</taxon>
        <taxon>Pleosporomycetidae</taxon>
        <taxon>Pleosporales</taxon>
        <taxon>Massarineae</taxon>
        <taxon>Trematosphaeriaceae</taxon>
        <taxon>Trematosphaeria</taxon>
    </lineage>
</organism>
<evidence type="ECO:0000256" key="1">
    <source>
        <dbReference type="SAM" id="Phobius"/>
    </source>
</evidence>
<keyword evidence="1" id="KW-0812">Transmembrane</keyword>